<dbReference type="Proteomes" id="UP001597472">
    <property type="component" value="Unassembled WGS sequence"/>
</dbReference>
<evidence type="ECO:0000313" key="2">
    <source>
        <dbReference type="EMBL" id="MFD2551410.1"/>
    </source>
</evidence>
<evidence type="ECO:0000259" key="1">
    <source>
        <dbReference type="Pfam" id="PF13460"/>
    </source>
</evidence>
<sequence length="219" mass="24309">MGKTAIILGATGLTGGLLLQQLLADSRYSKIKLFSRRSCGISNPKIEEHLVDLFNLKTHREQFTAHVVFCCIGTTKAKTPNKETYLKIDYGIPVAAAEIAKENGIKTFIVISALGADIHSKVFYSRTKGRMEAAVLAEQITHTYILQPSLICGKRKEKRLGEDFGKIVMRFLNPFLIGALAKYKSIKPETIAACMVILDNNQYPANRIVSDDIKHIVNQ</sequence>
<dbReference type="InterPro" id="IPR036291">
    <property type="entry name" value="NAD(P)-bd_dom_sf"/>
</dbReference>
<name>A0ABW5KUE2_9FLAO</name>
<evidence type="ECO:0000313" key="3">
    <source>
        <dbReference type="Proteomes" id="UP001597472"/>
    </source>
</evidence>
<dbReference type="PANTHER" id="PTHR14097:SF7">
    <property type="entry name" value="OXIDOREDUCTASE HTATIP2"/>
    <property type="match status" value="1"/>
</dbReference>
<keyword evidence="3" id="KW-1185">Reference proteome</keyword>
<dbReference type="RefSeq" id="WP_376892548.1">
    <property type="nucleotide sequence ID" value="NZ_JBHULS010000002.1"/>
</dbReference>
<dbReference type="Gene3D" id="3.40.50.720">
    <property type="entry name" value="NAD(P)-binding Rossmann-like Domain"/>
    <property type="match status" value="1"/>
</dbReference>
<proteinExistence type="predicted"/>
<dbReference type="Pfam" id="PF13460">
    <property type="entry name" value="NAD_binding_10"/>
    <property type="match status" value="1"/>
</dbReference>
<accession>A0ABW5KUE2</accession>
<dbReference type="EMBL" id="JBHULS010000002">
    <property type="protein sequence ID" value="MFD2551410.1"/>
    <property type="molecule type" value="Genomic_DNA"/>
</dbReference>
<reference evidence="3" key="1">
    <citation type="journal article" date="2019" name="Int. J. Syst. Evol. Microbiol.">
        <title>The Global Catalogue of Microorganisms (GCM) 10K type strain sequencing project: providing services to taxonomists for standard genome sequencing and annotation.</title>
        <authorList>
            <consortium name="The Broad Institute Genomics Platform"/>
            <consortium name="The Broad Institute Genome Sequencing Center for Infectious Disease"/>
            <person name="Wu L."/>
            <person name="Ma J."/>
        </authorList>
    </citation>
    <scope>NUCLEOTIDE SEQUENCE [LARGE SCALE GENOMIC DNA]</scope>
    <source>
        <strain evidence="3">KCTC 42587</strain>
    </source>
</reference>
<dbReference type="PANTHER" id="PTHR14097">
    <property type="entry name" value="OXIDOREDUCTASE HTATIP2"/>
    <property type="match status" value="1"/>
</dbReference>
<dbReference type="InterPro" id="IPR016040">
    <property type="entry name" value="NAD(P)-bd_dom"/>
</dbReference>
<organism evidence="2 3">
    <name type="scientific">Bizionia sediminis</name>
    <dbReference type="NCBI Taxonomy" id="1737064"/>
    <lineage>
        <taxon>Bacteria</taxon>
        <taxon>Pseudomonadati</taxon>
        <taxon>Bacteroidota</taxon>
        <taxon>Flavobacteriia</taxon>
        <taxon>Flavobacteriales</taxon>
        <taxon>Flavobacteriaceae</taxon>
        <taxon>Bizionia</taxon>
    </lineage>
</organism>
<feature type="domain" description="NAD(P)-binding" evidence="1">
    <location>
        <begin position="9"/>
        <end position="156"/>
    </location>
</feature>
<gene>
    <name evidence="2" type="ORF">ACFSQP_06225</name>
</gene>
<protein>
    <submittedName>
        <fullName evidence="2">NAD(P)H-binding protein</fullName>
    </submittedName>
</protein>
<dbReference type="SUPFAM" id="SSF51735">
    <property type="entry name" value="NAD(P)-binding Rossmann-fold domains"/>
    <property type="match status" value="1"/>
</dbReference>
<comment type="caution">
    <text evidence="2">The sequence shown here is derived from an EMBL/GenBank/DDBJ whole genome shotgun (WGS) entry which is preliminary data.</text>
</comment>